<dbReference type="InParanoid" id="A0A6J2XDT2"/>
<evidence type="ECO:0000313" key="10">
    <source>
        <dbReference type="Proteomes" id="UP000504635"/>
    </source>
</evidence>
<evidence type="ECO:0000256" key="1">
    <source>
        <dbReference type="ARBA" id="ARBA00008455"/>
    </source>
</evidence>
<evidence type="ECO:0000256" key="6">
    <source>
        <dbReference type="ARBA" id="ARBA00023157"/>
    </source>
</evidence>
<proteinExistence type="inferred from homology"/>
<dbReference type="PROSITE" id="PS00639">
    <property type="entry name" value="THIOL_PROTEASE_HIS"/>
    <property type="match status" value="1"/>
</dbReference>
<dbReference type="GO" id="GO:0008234">
    <property type="term" value="F:cysteine-type peptidase activity"/>
    <property type="evidence" value="ECO:0007669"/>
    <property type="project" value="UniProtKB-KW"/>
</dbReference>
<dbReference type="InterPro" id="IPR039417">
    <property type="entry name" value="Peptidase_C1A_papain-like"/>
</dbReference>
<comment type="similarity">
    <text evidence="1">Belongs to the peptidase C1 family.</text>
</comment>
<keyword evidence="5" id="KW-0865">Zymogen</keyword>
<dbReference type="RefSeq" id="XP_030749407.1">
    <property type="nucleotide sequence ID" value="XM_030893547.1"/>
</dbReference>
<keyword evidence="7" id="KW-0732">Signal</keyword>
<dbReference type="InterPro" id="IPR038765">
    <property type="entry name" value="Papain-like_cys_pep_sf"/>
</dbReference>
<evidence type="ECO:0000313" key="11">
    <source>
        <dbReference type="RefSeq" id="XP_030749407.1"/>
    </source>
</evidence>
<dbReference type="CDD" id="cd02248">
    <property type="entry name" value="Peptidase_C1A"/>
    <property type="match status" value="1"/>
</dbReference>
<gene>
    <name evidence="11" type="primary">LOC115877398</name>
</gene>
<reference evidence="11" key="1">
    <citation type="submission" date="2025-08" db="UniProtKB">
        <authorList>
            <consortium name="RefSeq"/>
        </authorList>
    </citation>
    <scope>IDENTIFICATION</scope>
    <source>
        <tissue evidence="11">Gonads</tissue>
    </source>
</reference>
<accession>A0A6J2XDT2</accession>
<dbReference type="InterPro" id="IPR013201">
    <property type="entry name" value="Prot_inhib_I29"/>
</dbReference>
<keyword evidence="4" id="KW-0788">Thiol protease</keyword>
<evidence type="ECO:0000256" key="7">
    <source>
        <dbReference type="SAM" id="SignalP"/>
    </source>
</evidence>
<dbReference type="InterPro" id="IPR013128">
    <property type="entry name" value="Peptidase_C1A"/>
</dbReference>
<dbReference type="KEGG" id="soy:115877398"/>
<evidence type="ECO:0000256" key="3">
    <source>
        <dbReference type="ARBA" id="ARBA00022801"/>
    </source>
</evidence>
<name>A0A6J2XDT2_SITOR</name>
<dbReference type="InterPro" id="IPR000169">
    <property type="entry name" value="Pept_cys_AS"/>
</dbReference>
<dbReference type="SUPFAM" id="SSF54001">
    <property type="entry name" value="Cysteine proteinases"/>
    <property type="match status" value="1"/>
</dbReference>
<dbReference type="OrthoDB" id="10253408at2759"/>
<evidence type="ECO:0000259" key="8">
    <source>
        <dbReference type="SMART" id="SM00645"/>
    </source>
</evidence>
<dbReference type="InterPro" id="IPR025660">
    <property type="entry name" value="Pept_his_AS"/>
</dbReference>
<evidence type="ECO:0000256" key="4">
    <source>
        <dbReference type="ARBA" id="ARBA00022807"/>
    </source>
</evidence>
<keyword evidence="2" id="KW-0645">Protease</keyword>
<evidence type="ECO:0000256" key="5">
    <source>
        <dbReference type="ARBA" id="ARBA00023145"/>
    </source>
</evidence>
<feature type="domain" description="Cathepsin propeptide inhibitor" evidence="9">
    <location>
        <begin position="28"/>
        <end position="88"/>
    </location>
</feature>
<evidence type="ECO:0000256" key="2">
    <source>
        <dbReference type="ARBA" id="ARBA00022670"/>
    </source>
</evidence>
<dbReference type="Proteomes" id="UP000504635">
    <property type="component" value="Unplaced"/>
</dbReference>
<dbReference type="AlphaFoldDB" id="A0A6J2XDT2"/>
<dbReference type="PRINTS" id="PR00705">
    <property type="entry name" value="PAPAIN"/>
</dbReference>
<dbReference type="Pfam" id="PF08246">
    <property type="entry name" value="Inhibitor_I29"/>
    <property type="match status" value="1"/>
</dbReference>
<dbReference type="GO" id="GO:0006508">
    <property type="term" value="P:proteolysis"/>
    <property type="evidence" value="ECO:0007669"/>
    <property type="project" value="UniProtKB-KW"/>
</dbReference>
<dbReference type="PROSITE" id="PS00139">
    <property type="entry name" value="THIOL_PROTEASE_CYS"/>
    <property type="match status" value="1"/>
</dbReference>
<dbReference type="SMART" id="SM00848">
    <property type="entry name" value="Inhibitor_I29"/>
    <property type="match status" value="1"/>
</dbReference>
<dbReference type="InterPro" id="IPR000668">
    <property type="entry name" value="Peptidase_C1A_C"/>
</dbReference>
<dbReference type="FunFam" id="3.90.70.10:FF:000006">
    <property type="entry name" value="Cathepsin S"/>
    <property type="match status" value="1"/>
</dbReference>
<dbReference type="InterPro" id="IPR025661">
    <property type="entry name" value="Pept_asp_AS"/>
</dbReference>
<sequence length="329" mass="36940">MQCLVVFLVSILALTLVQAGTNKYHQQWLQFKKEHMRFYRSLDDESRRYDIFQENLQKIDEHNGLYDKGLKTFKMGITQFADLTSEEFKDFLTFKPSSGVERKARTLFQVSGNASVPKSIDWRKKGAVTNVKDQGICGACWAFSVTGSLEGAYYLKHKKLVSFSEQQLIDCATEKYGLFGCNGGELDPAFQYIKENGAETESNYPFEMNDDQCHQNNSLIVTKIKSIVDVESKNEDALVAAVGLVGPISVAIDAEPIQFYRSGIFQSESCSQVELNHAVLAVGYGSKNGQDYWIIKNSWGTEFGENGYILMKRGVNQCGIALQPSYPVL</sequence>
<dbReference type="GeneID" id="115877398"/>
<dbReference type="Gene3D" id="3.90.70.10">
    <property type="entry name" value="Cysteine proteinases"/>
    <property type="match status" value="1"/>
</dbReference>
<keyword evidence="6" id="KW-1015">Disulfide bond</keyword>
<evidence type="ECO:0000259" key="9">
    <source>
        <dbReference type="SMART" id="SM00848"/>
    </source>
</evidence>
<keyword evidence="10" id="KW-1185">Reference proteome</keyword>
<protein>
    <submittedName>
        <fullName evidence="11">Cathepsin L1-like</fullName>
    </submittedName>
</protein>
<feature type="chain" id="PRO_5026651740" evidence="7">
    <location>
        <begin position="20"/>
        <end position="329"/>
    </location>
</feature>
<keyword evidence="3" id="KW-0378">Hydrolase</keyword>
<organism evidence="10 11">
    <name type="scientific">Sitophilus oryzae</name>
    <name type="common">Rice weevil</name>
    <name type="synonym">Curculio oryzae</name>
    <dbReference type="NCBI Taxonomy" id="7048"/>
    <lineage>
        <taxon>Eukaryota</taxon>
        <taxon>Metazoa</taxon>
        <taxon>Ecdysozoa</taxon>
        <taxon>Arthropoda</taxon>
        <taxon>Hexapoda</taxon>
        <taxon>Insecta</taxon>
        <taxon>Pterygota</taxon>
        <taxon>Neoptera</taxon>
        <taxon>Endopterygota</taxon>
        <taxon>Coleoptera</taxon>
        <taxon>Polyphaga</taxon>
        <taxon>Cucujiformia</taxon>
        <taxon>Curculionidae</taxon>
        <taxon>Dryophthorinae</taxon>
        <taxon>Sitophilus</taxon>
    </lineage>
</organism>
<dbReference type="SMART" id="SM00645">
    <property type="entry name" value="Pept_C1"/>
    <property type="match status" value="1"/>
</dbReference>
<dbReference type="PROSITE" id="PS00640">
    <property type="entry name" value="THIOL_PROTEASE_ASN"/>
    <property type="match status" value="1"/>
</dbReference>
<feature type="signal peptide" evidence="7">
    <location>
        <begin position="1"/>
        <end position="19"/>
    </location>
</feature>
<dbReference type="Pfam" id="PF00112">
    <property type="entry name" value="Peptidase_C1"/>
    <property type="match status" value="1"/>
</dbReference>
<feature type="domain" description="Peptidase C1A papain C-terminal" evidence="8">
    <location>
        <begin position="116"/>
        <end position="328"/>
    </location>
</feature>
<dbReference type="PANTHER" id="PTHR12411">
    <property type="entry name" value="CYSTEINE PROTEASE FAMILY C1-RELATED"/>
    <property type="match status" value="1"/>
</dbReference>